<dbReference type="EMBL" id="JANBPG010003394">
    <property type="protein sequence ID" value="KAJ1881382.1"/>
    <property type="molecule type" value="Genomic_DNA"/>
</dbReference>
<keyword evidence="2" id="KW-1185">Reference proteome</keyword>
<feature type="non-terminal residue" evidence="1">
    <location>
        <position position="98"/>
    </location>
</feature>
<name>A0ACC1HXZ0_9FUNG</name>
<dbReference type="Proteomes" id="UP001150581">
    <property type="component" value="Unassembled WGS sequence"/>
</dbReference>
<gene>
    <name evidence="1" type="ORF">LPJ66_011332</name>
</gene>
<evidence type="ECO:0000313" key="1">
    <source>
        <dbReference type="EMBL" id="KAJ1881382.1"/>
    </source>
</evidence>
<protein>
    <submittedName>
        <fullName evidence="1">Uncharacterized protein</fullName>
    </submittedName>
</protein>
<proteinExistence type="predicted"/>
<comment type="caution">
    <text evidence="1">The sequence shown here is derived from an EMBL/GenBank/DDBJ whole genome shotgun (WGS) entry which is preliminary data.</text>
</comment>
<organism evidence="1 2">
    <name type="scientific">Kickxella alabastrina</name>
    <dbReference type="NCBI Taxonomy" id="61397"/>
    <lineage>
        <taxon>Eukaryota</taxon>
        <taxon>Fungi</taxon>
        <taxon>Fungi incertae sedis</taxon>
        <taxon>Zoopagomycota</taxon>
        <taxon>Kickxellomycotina</taxon>
        <taxon>Kickxellomycetes</taxon>
        <taxon>Kickxellales</taxon>
        <taxon>Kickxellaceae</taxon>
        <taxon>Kickxella</taxon>
    </lineage>
</organism>
<evidence type="ECO:0000313" key="2">
    <source>
        <dbReference type="Proteomes" id="UP001150581"/>
    </source>
</evidence>
<sequence>MGNAPGKLNSSTSNNNATVCDGGSLVPNGIYPEDAQDFDAKVVQRLILIRQMAPFYAGADDPDPEVASTNTNANLNLLFSNVDSNANAYDVAVCFDAA</sequence>
<reference evidence="1" key="1">
    <citation type="submission" date="2022-07" db="EMBL/GenBank/DDBJ databases">
        <title>Phylogenomic reconstructions and comparative analyses of Kickxellomycotina fungi.</title>
        <authorList>
            <person name="Reynolds N.K."/>
            <person name="Stajich J.E."/>
            <person name="Barry K."/>
            <person name="Grigoriev I.V."/>
            <person name="Crous P."/>
            <person name="Smith M.E."/>
        </authorList>
    </citation>
    <scope>NUCLEOTIDE SEQUENCE</scope>
    <source>
        <strain evidence="1">Benny 63K</strain>
    </source>
</reference>
<accession>A0ACC1HXZ0</accession>